<organism evidence="1 2">
    <name type="scientific">Conchiformibius steedae</name>
    <dbReference type="NCBI Taxonomy" id="153493"/>
    <lineage>
        <taxon>Bacteria</taxon>
        <taxon>Pseudomonadati</taxon>
        <taxon>Pseudomonadota</taxon>
        <taxon>Betaproteobacteria</taxon>
        <taxon>Neisseriales</taxon>
        <taxon>Neisseriaceae</taxon>
        <taxon>Conchiformibius</taxon>
    </lineage>
</organism>
<evidence type="ECO:0000313" key="1">
    <source>
        <dbReference type="EMBL" id="RRD89838.1"/>
    </source>
</evidence>
<dbReference type="RefSeq" id="WP_124795190.1">
    <property type="nucleotide sequence ID" value="NZ_RQYC01000010.1"/>
</dbReference>
<dbReference type="AlphaFoldDB" id="A0A3P2A4K4"/>
<dbReference type="OrthoDB" id="7060658at2"/>
<dbReference type="Proteomes" id="UP000269923">
    <property type="component" value="Unassembled WGS sequence"/>
</dbReference>
<name>A0A3P2A4K4_9NEIS</name>
<evidence type="ECO:0000313" key="2">
    <source>
        <dbReference type="Proteomes" id="UP000269923"/>
    </source>
</evidence>
<reference evidence="1 2" key="1">
    <citation type="submission" date="2018-11" db="EMBL/GenBank/DDBJ databases">
        <title>Genomes From Bacteria Associated with the Canine Oral Cavity: a Test Case for Automated Genome-Based Taxonomic Assignment.</title>
        <authorList>
            <person name="Coil D.A."/>
            <person name="Jospin G."/>
            <person name="Darling A.E."/>
            <person name="Wallis C."/>
            <person name="Davis I.J."/>
            <person name="Harris S."/>
            <person name="Eisen J.A."/>
            <person name="Holcombe L.J."/>
            <person name="O'Flynn C."/>
        </authorList>
    </citation>
    <scope>NUCLEOTIDE SEQUENCE [LARGE SCALE GENOMIC DNA]</scope>
    <source>
        <strain evidence="1 2">COT-280</strain>
    </source>
</reference>
<keyword evidence="2" id="KW-1185">Reference proteome</keyword>
<protein>
    <submittedName>
        <fullName evidence="1">Uncharacterized protein</fullName>
    </submittedName>
</protein>
<accession>A0A3P2A4K4</accession>
<sequence length="157" mass="18524">MNRIELTQTLDVLRLARASLIERTCSEEPELFTKLYQFENNRRALSLSFEQEFIDWINRHFELAEAKGLLDSTVFLQTILQLMGRHQALDEALLKEMGAVSNELLQQKREIIQSIIQADMNSEKNYQRLLYSLEKDKALFQRQFNQLLSEENHGDFE</sequence>
<gene>
    <name evidence="1" type="ORF">EII21_07305</name>
</gene>
<comment type="caution">
    <text evidence="1">The sequence shown here is derived from an EMBL/GenBank/DDBJ whole genome shotgun (WGS) entry which is preliminary data.</text>
</comment>
<dbReference type="EMBL" id="RQYC01000010">
    <property type="protein sequence ID" value="RRD89838.1"/>
    <property type="molecule type" value="Genomic_DNA"/>
</dbReference>
<proteinExistence type="predicted"/>